<keyword evidence="2" id="KW-1185">Reference proteome</keyword>
<evidence type="ECO:0000313" key="1">
    <source>
        <dbReference type="EMBL" id="KIY46522.1"/>
    </source>
</evidence>
<organism evidence="1 2">
    <name type="scientific">Fistulina hepatica ATCC 64428</name>
    <dbReference type="NCBI Taxonomy" id="1128425"/>
    <lineage>
        <taxon>Eukaryota</taxon>
        <taxon>Fungi</taxon>
        <taxon>Dikarya</taxon>
        <taxon>Basidiomycota</taxon>
        <taxon>Agaricomycotina</taxon>
        <taxon>Agaricomycetes</taxon>
        <taxon>Agaricomycetidae</taxon>
        <taxon>Agaricales</taxon>
        <taxon>Fistulinaceae</taxon>
        <taxon>Fistulina</taxon>
    </lineage>
</organism>
<dbReference type="OrthoDB" id="1259151at2759"/>
<sequence length="67" mass="7487">MPPPYLKFTIKPSPNGGLIEGTVGQLRLQDLPMVVAQLDKLRERAIYMARQTLQPEEGLRSKVLIAV</sequence>
<proteinExistence type="predicted"/>
<evidence type="ECO:0000313" key="2">
    <source>
        <dbReference type="Proteomes" id="UP000054144"/>
    </source>
</evidence>
<name>A0A0D7A676_9AGAR</name>
<protein>
    <submittedName>
        <fullName evidence="1">Uncharacterized protein</fullName>
    </submittedName>
</protein>
<gene>
    <name evidence="1" type="ORF">FISHEDRAFT_75545</name>
</gene>
<dbReference type="Proteomes" id="UP000054144">
    <property type="component" value="Unassembled WGS sequence"/>
</dbReference>
<dbReference type="EMBL" id="KN882028">
    <property type="protein sequence ID" value="KIY46522.1"/>
    <property type="molecule type" value="Genomic_DNA"/>
</dbReference>
<accession>A0A0D7A676</accession>
<dbReference type="AlphaFoldDB" id="A0A0D7A676"/>
<reference evidence="1 2" key="1">
    <citation type="journal article" date="2015" name="Fungal Genet. Biol.">
        <title>Evolution of novel wood decay mechanisms in Agaricales revealed by the genome sequences of Fistulina hepatica and Cylindrobasidium torrendii.</title>
        <authorList>
            <person name="Floudas D."/>
            <person name="Held B.W."/>
            <person name="Riley R."/>
            <person name="Nagy L.G."/>
            <person name="Koehler G."/>
            <person name="Ransdell A.S."/>
            <person name="Younus H."/>
            <person name="Chow J."/>
            <person name="Chiniquy J."/>
            <person name="Lipzen A."/>
            <person name="Tritt A."/>
            <person name="Sun H."/>
            <person name="Haridas S."/>
            <person name="LaButti K."/>
            <person name="Ohm R.A."/>
            <person name="Kues U."/>
            <person name="Blanchette R.A."/>
            <person name="Grigoriev I.V."/>
            <person name="Minto R.E."/>
            <person name="Hibbett D.S."/>
        </authorList>
    </citation>
    <scope>NUCLEOTIDE SEQUENCE [LARGE SCALE GENOMIC DNA]</scope>
    <source>
        <strain evidence="1 2">ATCC 64428</strain>
    </source>
</reference>